<dbReference type="PANTHER" id="PTHR20961">
    <property type="entry name" value="GLYCOSYLTRANSFERASE"/>
    <property type="match status" value="1"/>
</dbReference>
<evidence type="ECO:0000256" key="1">
    <source>
        <dbReference type="ARBA" id="ARBA00022676"/>
    </source>
</evidence>
<dbReference type="OrthoDB" id="1156086at2"/>
<evidence type="ECO:0000313" key="6">
    <source>
        <dbReference type="Proteomes" id="UP000251889"/>
    </source>
</evidence>
<proteinExistence type="predicted"/>
<dbReference type="GO" id="GO:0016757">
    <property type="term" value="F:glycosyltransferase activity"/>
    <property type="evidence" value="ECO:0007669"/>
    <property type="project" value="UniProtKB-KW"/>
</dbReference>
<evidence type="ECO:0000256" key="2">
    <source>
        <dbReference type="ARBA" id="ARBA00022679"/>
    </source>
</evidence>
<accession>A0A364Y6P8</accession>
<reference evidence="5 6" key="1">
    <citation type="submission" date="2018-06" db="EMBL/GenBank/DDBJ databases">
        <title>Chryseolinea flavus sp. nov., a member of the phylum Bacteroidetes isolated from soil.</title>
        <authorList>
            <person name="Li Y."/>
            <person name="Wang J."/>
        </authorList>
    </citation>
    <scope>NUCLEOTIDE SEQUENCE [LARGE SCALE GENOMIC DNA]</scope>
    <source>
        <strain evidence="5 6">SDU1-6</strain>
    </source>
</reference>
<gene>
    <name evidence="5" type="ORF">DQQ10_00625</name>
</gene>
<evidence type="ECO:0000313" key="5">
    <source>
        <dbReference type="EMBL" id="RAW02647.1"/>
    </source>
</evidence>
<keyword evidence="2" id="KW-0808">Transferase</keyword>
<name>A0A364Y6P8_9BACT</name>
<dbReference type="AlphaFoldDB" id="A0A364Y6P8"/>
<keyword evidence="6" id="KW-1185">Reference proteome</keyword>
<protein>
    <recommendedName>
        <fullName evidence="4">Glycosyltransferase 61 catalytic domain-containing protein</fullName>
    </recommendedName>
</protein>
<dbReference type="EMBL" id="QMFY01000001">
    <property type="protein sequence ID" value="RAW02647.1"/>
    <property type="molecule type" value="Genomic_DNA"/>
</dbReference>
<dbReference type="InterPro" id="IPR007657">
    <property type="entry name" value="Glycosyltransferase_61"/>
</dbReference>
<comment type="caution">
    <text evidence="5">The sequence shown here is derived from an EMBL/GenBank/DDBJ whole genome shotgun (WGS) entry which is preliminary data.</text>
</comment>
<keyword evidence="3" id="KW-0325">Glycoprotein</keyword>
<sequence length="302" mass="35391">MKTIVAHNVFLTRSGIAMKAFRLIDESIHRYPGKRRHFWKYTLFQFFFRKKLKLKGKYFVIHNHWCPGYYHWITEALPRLLSVHTMLEDRILVLPISFQEKLGASLAPLYQGEIFWIPESKNLLVDDLLIPENPFSGRYEPSLMKALRELYMGYLNLQLVPSKRIYISRKKAARRRVENEVAVEHMLHQYGFEIVCFEDRTFWEQVQLMCEAQLLISIHGAGLSNVLFLSENSHVIELQHHPAPGMQKDVLYQDLCEIMNVQYRAMFCDSSGNDNTLATGDIFVDIPELENLVIEKSKKINL</sequence>
<dbReference type="InterPro" id="IPR049625">
    <property type="entry name" value="Glyco_transf_61_cat"/>
</dbReference>
<feature type="domain" description="Glycosyltransferase 61 catalytic" evidence="4">
    <location>
        <begin position="69"/>
        <end position="236"/>
    </location>
</feature>
<keyword evidence="1" id="KW-0328">Glycosyltransferase</keyword>
<evidence type="ECO:0000259" key="4">
    <source>
        <dbReference type="Pfam" id="PF04577"/>
    </source>
</evidence>
<evidence type="ECO:0000256" key="3">
    <source>
        <dbReference type="ARBA" id="ARBA00023180"/>
    </source>
</evidence>
<dbReference type="Proteomes" id="UP000251889">
    <property type="component" value="Unassembled WGS sequence"/>
</dbReference>
<dbReference type="Pfam" id="PF04577">
    <property type="entry name" value="Glyco_transf_61"/>
    <property type="match status" value="1"/>
</dbReference>
<dbReference type="RefSeq" id="WP_112744864.1">
    <property type="nucleotide sequence ID" value="NZ_QMFY01000001.1"/>
</dbReference>
<organism evidence="5 6">
    <name type="scientific">Pseudochryseolinea flava</name>
    <dbReference type="NCBI Taxonomy" id="2059302"/>
    <lineage>
        <taxon>Bacteria</taxon>
        <taxon>Pseudomonadati</taxon>
        <taxon>Bacteroidota</taxon>
        <taxon>Cytophagia</taxon>
        <taxon>Cytophagales</taxon>
        <taxon>Fulvivirgaceae</taxon>
        <taxon>Pseudochryseolinea</taxon>
    </lineage>
</organism>